<evidence type="ECO:0000259" key="1">
    <source>
        <dbReference type="Pfam" id="PF20056"/>
    </source>
</evidence>
<protein>
    <recommendedName>
        <fullName evidence="1">DUF6455 domain-containing protein</fullName>
    </recommendedName>
</protein>
<proteinExistence type="predicted"/>
<keyword evidence="3" id="KW-1185">Reference proteome</keyword>
<organism evidence="2 3">
    <name type="scientific">Pseudoroseicyclus tamaricis</name>
    <dbReference type="NCBI Taxonomy" id="2705421"/>
    <lineage>
        <taxon>Bacteria</taxon>
        <taxon>Pseudomonadati</taxon>
        <taxon>Pseudomonadota</taxon>
        <taxon>Alphaproteobacteria</taxon>
        <taxon>Rhodobacterales</taxon>
        <taxon>Paracoccaceae</taxon>
        <taxon>Pseudoroseicyclus</taxon>
    </lineage>
</organism>
<dbReference type="EMBL" id="JAAGAB010000001">
    <property type="protein sequence ID" value="NDU99969.1"/>
    <property type="molecule type" value="Genomic_DNA"/>
</dbReference>
<feature type="domain" description="DUF6455" evidence="1">
    <location>
        <begin position="51"/>
        <end position="112"/>
    </location>
</feature>
<gene>
    <name evidence="2" type="ORF">GZA08_03160</name>
</gene>
<evidence type="ECO:0000313" key="3">
    <source>
        <dbReference type="Proteomes" id="UP000474757"/>
    </source>
</evidence>
<dbReference type="Proteomes" id="UP000474757">
    <property type="component" value="Unassembled WGS sequence"/>
</dbReference>
<dbReference type="Pfam" id="PF20056">
    <property type="entry name" value="DUF6455"/>
    <property type="match status" value="1"/>
</dbReference>
<name>A0A6B2JPN7_9RHOB</name>
<sequence>MSILSRLIPEGAATRRAREIASLPEGDLAAWGVSRAELSGLARMPHEQIVRMERMAHVFGADSLRPEQQAEIARACAGCFAHGQCRGALAEEAGPERMGFCPNATTFRQIAEG</sequence>
<comment type="caution">
    <text evidence="2">The sequence shown here is derived from an EMBL/GenBank/DDBJ whole genome shotgun (WGS) entry which is preliminary data.</text>
</comment>
<dbReference type="AlphaFoldDB" id="A0A6B2JPN7"/>
<dbReference type="InterPro" id="IPR045601">
    <property type="entry name" value="DUF6455"/>
</dbReference>
<accession>A0A6B2JPN7</accession>
<reference evidence="2 3" key="1">
    <citation type="submission" date="2020-02" db="EMBL/GenBank/DDBJ databases">
        <title>Pseudoroseicyclus tamarix, sp. nov., isolated from offshore sediment of a Tamarix chinensis forest.</title>
        <authorList>
            <person name="Gai Y."/>
        </authorList>
    </citation>
    <scope>NUCLEOTIDE SEQUENCE [LARGE SCALE GENOMIC DNA]</scope>
    <source>
        <strain evidence="2 3">CLL3-39</strain>
    </source>
</reference>
<dbReference type="RefSeq" id="WP_163889885.1">
    <property type="nucleotide sequence ID" value="NZ_JAAFYS010000001.1"/>
</dbReference>
<evidence type="ECO:0000313" key="2">
    <source>
        <dbReference type="EMBL" id="NDU99969.1"/>
    </source>
</evidence>